<evidence type="ECO:0000313" key="3">
    <source>
        <dbReference type="EMBL" id="MBD7967770.1"/>
    </source>
</evidence>
<evidence type="ECO:0000259" key="1">
    <source>
        <dbReference type="Pfam" id="PF05709"/>
    </source>
</evidence>
<dbReference type="Pfam" id="PF05709">
    <property type="entry name" value="Sipho_tail"/>
    <property type="match status" value="1"/>
</dbReference>
<proteinExistence type="predicted"/>
<gene>
    <name evidence="3" type="ORF">H9647_06830</name>
</gene>
<dbReference type="InterPro" id="IPR054738">
    <property type="entry name" value="Siphovirus-type_tail_C"/>
</dbReference>
<dbReference type="Gene3D" id="2.40.30.200">
    <property type="match status" value="1"/>
</dbReference>
<evidence type="ECO:0000313" key="4">
    <source>
        <dbReference type="Proteomes" id="UP000608071"/>
    </source>
</evidence>
<dbReference type="Gene3D" id="2.60.120.860">
    <property type="match status" value="1"/>
</dbReference>
<feature type="domain" description="Siphovirus-type tail component RIFT-related" evidence="1">
    <location>
        <begin position="10"/>
        <end position="131"/>
    </location>
</feature>
<protein>
    <submittedName>
        <fullName evidence="3">Phage tail family protein</fullName>
    </submittedName>
</protein>
<dbReference type="Pfam" id="PF22768">
    <property type="entry name" value="SPP1_Dit"/>
    <property type="match status" value="1"/>
</dbReference>
<organism evidence="3 4">
    <name type="scientific">Paenibacillus gallinarum</name>
    <dbReference type="NCBI Taxonomy" id="2762232"/>
    <lineage>
        <taxon>Bacteria</taxon>
        <taxon>Bacillati</taxon>
        <taxon>Bacillota</taxon>
        <taxon>Bacilli</taxon>
        <taxon>Bacillales</taxon>
        <taxon>Paenibacillaceae</taxon>
        <taxon>Paenibacillus</taxon>
    </lineage>
</organism>
<accession>A0ABR8SWK2</accession>
<dbReference type="EMBL" id="JACSQL010000002">
    <property type="protein sequence ID" value="MBD7967770.1"/>
    <property type="molecule type" value="Genomic_DNA"/>
</dbReference>
<comment type="caution">
    <text evidence="3">The sequence shown here is derived from an EMBL/GenBank/DDBJ whole genome shotgun (WGS) entry which is preliminary data.</text>
</comment>
<name>A0ABR8SWK2_9BACL</name>
<keyword evidence="4" id="KW-1185">Reference proteome</keyword>
<dbReference type="RefSeq" id="WP_191799010.1">
    <property type="nucleotide sequence ID" value="NZ_JACSQL010000002.1"/>
</dbReference>
<evidence type="ECO:0000259" key="2">
    <source>
        <dbReference type="Pfam" id="PF22768"/>
    </source>
</evidence>
<sequence length="285" mass="32288">MQRVTYVNSRGESLVFGNSPPFILNKIEGVDGPPGDMLSTKSPYQDGSSFDSIRLSERPIIITGYIIPKTMQEMYQQRRNILRILNPKLGLGRLVYSNDAQSYAIGAVIEGSPTFQERFTHNQSFVLNFICPDPYFTDENKTSKVLRFESGGMTFPLRLPTTFAYSAYRGTFTNSGDVETPVEIHYRGPALNPIITNETTGEFIKVNYDLSENDVLVINTAFGQKRVEVMNSDGSRTNVFHWIDLDSTFFQLNIGQNILRYNSDREGDRSVATVTVYWYNRYIGG</sequence>
<dbReference type="Proteomes" id="UP000608071">
    <property type="component" value="Unassembled WGS sequence"/>
</dbReference>
<feature type="domain" description="Siphovirus-type tail component C-terminal" evidence="2">
    <location>
        <begin position="176"/>
        <end position="282"/>
    </location>
</feature>
<reference evidence="3 4" key="1">
    <citation type="submission" date="2020-08" db="EMBL/GenBank/DDBJ databases">
        <title>A Genomic Blueprint of the Chicken Gut Microbiome.</title>
        <authorList>
            <person name="Gilroy R."/>
            <person name="Ravi A."/>
            <person name="Getino M."/>
            <person name="Pursley I."/>
            <person name="Horton D.L."/>
            <person name="Alikhan N.-F."/>
            <person name="Baker D."/>
            <person name="Gharbi K."/>
            <person name="Hall N."/>
            <person name="Watson M."/>
            <person name="Adriaenssens E.M."/>
            <person name="Foster-Nyarko E."/>
            <person name="Jarju S."/>
            <person name="Secka A."/>
            <person name="Antonio M."/>
            <person name="Oren A."/>
            <person name="Chaudhuri R."/>
            <person name="La Ragione R.M."/>
            <person name="Hildebrand F."/>
            <person name="Pallen M.J."/>
        </authorList>
    </citation>
    <scope>NUCLEOTIDE SEQUENCE [LARGE SCALE GENOMIC DNA]</scope>
    <source>
        <strain evidence="3 4">Sa2BVA9</strain>
    </source>
</reference>
<dbReference type="InterPro" id="IPR008841">
    <property type="entry name" value="Siphovirus-type_tail_N"/>
</dbReference>